<dbReference type="OrthoDB" id="213514at2157"/>
<dbReference type="SUPFAM" id="SSF56176">
    <property type="entry name" value="FAD-binding/transporter-associated domain-like"/>
    <property type="match status" value="1"/>
</dbReference>
<dbReference type="Pfam" id="PF01565">
    <property type="entry name" value="FAD_binding_4"/>
    <property type="match status" value="1"/>
</dbReference>
<dbReference type="InterPro" id="IPR016166">
    <property type="entry name" value="FAD-bd_PCMH"/>
</dbReference>
<evidence type="ECO:0000256" key="3">
    <source>
        <dbReference type="ARBA" id="ARBA00022630"/>
    </source>
</evidence>
<dbReference type="InterPro" id="IPR016167">
    <property type="entry name" value="FAD-bd_PCMH_sub1"/>
</dbReference>
<evidence type="ECO:0000259" key="6">
    <source>
        <dbReference type="PROSITE" id="PS51387"/>
    </source>
</evidence>
<keyword evidence="8" id="KW-1185">Reference proteome</keyword>
<dbReference type="SUPFAM" id="SSF55103">
    <property type="entry name" value="FAD-linked oxidases, C-terminal domain"/>
    <property type="match status" value="1"/>
</dbReference>
<dbReference type="RefSeq" id="WP_076610817.1">
    <property type="nucleotide sequence ID" value="NZ_FTNR01000025.1"/>
</dbReference>
<organism evidence="7 8">
    <name type="scientific">Natronorubrum thiooxidans</name>
    <dbReference type="NCBI Taxonomy" id="308853"/>
    <lineage>
        <taxon>Archaea</taxon>
        <taxon>Methanobacteriati</taxon>
        <taxon>Methanobacteriota</taxon>
        <taxon>Stenosarchaea group</taxon>
        <taxon>Halobacteria</taxon>
        <taxon>Halobacteriales</taxon>
        <taxon>Natrialbaceae</taxon>
        <taxon>Natronorubrum</taxon>
    </lineage>
</organism>
<evidence type="ECO:0000313" key="7">
    <source>
        <dbReference type="EMBL" id="SIS19895.1"/>
    </source>
</evidence>
<sequence>MTITAPIDEPEYETLAQDTHGTVLRPRDDGYDEARSIWNAMIDREPTVIVCPAGAADVMTAVAFARDRDLPLSVKGGGHNVAGNAICDDGLTIDLSSMSSVRVDPTTQTARVGPGATMADLDHETQAFGLATPGGVISTTGVAGVTLGGGIGWLSRKYGLLIDNLRSVDVVTADGKFVTATEDENPDLFWAIRGGSGNFGIITSFEFDLHEVGPEVLFGPIVYPYEDAADVLARYESFTRDAPRECTVWANSVAAPPLPFLPEAIHGTTVLILMGFYAGDHDEGEAVLEPLREYGDPIADAVEPMRYTEVQSLLDDLYAEGARNYWKAPNFTALTEETIDTIIDSAERSPTPQSEVLIHQVGGAVNDVASDATAYPHRDTEYIVTVGARWEDAANDDECIAWVRECHDALAEGATGGTYVNFEGDREGRERNAYSENYDRLVELKNEYDPENLFRLNQNIKPADEKRRQ</sequence>
<dbReference type="PROSITE" id="PS51387">
    <property type="entry name" value="FAD_PCMH"/>
    <property type="match status" value="1"/>
</dbReference>
<reference evidence="8" key="1">
    <citation type="submission" date="2017-01" db="EMBL/GenBank/DDBJ databases">
        <authorList>
            <person name="Varghese N."/>
            <person name="Submissions S."/>
        </authorList>
    </citation>
    <scope>NUCLEOTIDE SEQUENCE [LARGE SCALE GENOMIC DNA]</scope>
    <source>
        <strain evidence="8">type strain: HArc-</strain>
    </source>
</reference>
<dbReference type="Gene3D" id="3.30.465.10">
    <property type="match status" value="1"/>
</dbReference>
<dbReference type="EMBL" id="FTNR01000025">
    <property type="protein sequence ID" value="SIS19895.1"/>
    <property type="molecule type" value="Genomic_DNA"/>
</dbReference>
<dbReference type="InterPro" id="IPR012951">
    <property type="entry name" value="BBE"/>
</dbReference>
<dbReference type="STRING" id="308853.SAMN05421752_12515"/>
<dbReference type="InterPro" id="IPR006094">
    <property type="entry name" value="Oxid_FAD_bind_N"/>
</dbReference>
<evidence type="ECO:0000256" key="5">
    <source>
        <dbReference type="ARBA" id="ARBA00023002"/>
    </source>
</evidence>
<dbReference type="AlphaFoldDB" id="A0A1N7H4W8"/>
<dbReference type="Pfam" id="PF08031">
    <property type="entry name" value="BBE"/>
    <property type="match status" value="1"/>
</dbReference>
<gene>
    <name evidence="7" type="ORF">SAMN05421752_12515</name>
</gene>
<dbReference type="InterPro" id="IPR050416">
    <property type="entry name" value="FAD-linked_Oxidoreductase"/>
</dbReference>
<dbReference type="PROSITE" id="PS00862">
    <property type="entry name" value="OX2_COVAL_FAD"/>
    <property type="match status" value="1"/>
</dbReference>
<evidence type="ECO:0000256" key="4">
    <source>
        <dbReference type="ARBA" id="ARBA00022827"/>
    </source>
</evidence>
<keyword evidence="4" id="KW-0274">FAD</keyword>
<accession>A0A1N7H4W8</accession>
<dbReference type="Gene3D" id="3.30.43.10">
    <property type="entry name" value="Uridine Diphospho-n-acetylenolpyruvylglucosamine Reductase, domain 2"/>
    <property type="match status" value="1"/>
</dbReference>
<feature type="domain" description="FAD-binding PCMH-type" evidence="6">
    <location>
        <begin position="42"/>
        <end position="212"/>
    </location>
</feature>
<dbReference type="Proteomes" id="UP000185936">
    <property type="component" value="Unassembled WGS sequence"/>
</dbReference>
<dbReference type="GO" id="GO:0071949">
    <property type="term" value="F:FAD binding"/>
    <property type="evidence" value="ECO:0007669"/>
    <property type="project" value="InterPro"/>
</dbReference>
<dbReference type="Gene3D" id="3.40.462.20">
    <property type="match status" value="1"/>
</dbReference>
<evidence type="ECO:0000313" key="8">
    <source>
        <dbReference type="Proteomes" id="UP000185936"/>
    </source>
</evidence>
<dbReference type="GO" id="GO:0016491">
    <property type="term" value="F:oxidoreductase activity"/>
    <property type="evidence" value="ECO:0007669"/>
    <property type="project" value="UniProtKB-KW"/>
</dbReference>
<comment type="cofactor">
    <cofactor evidence="1">
        <name>FAD</name>
        <dbReference type="ChEBI" id="CHEBI:57692"/>
    </cofactor>
</comment>
<dbReference type="PANTHER" id="PTHR42973:SF39">
    <property type="entry name" value="FAD-BINDING PCMH-TYPE DOMAIN-CONTAINING PROTEIN"/>
    <property type="match status" value="1"/>
</dbReference>
<keyword evidence="5" id="KW-0560">Oxidoreductase</keyword>
<comment type="similarity">
    <text evidence="2">Belongs to the oxygen-dependent FAD-linked oxidoreductase family.</text>
</comment>
<dbReference type="PANTHER" id="PTHR42973">
    <property type="entry name" value="BINDING OXIDOREDUCTASE, PUTATIVE (AFU_ORTHOLOGUE AFUA_1G17690)-RELATED"/>
    <property type="match status" value="1"/>
</dbReference>
<dbReference type="InterPro" id="IPR006093">
    <property type="entry name" value="Oxy_OxRdtase_FAD_BS"/>
</dbReference>
<evidence type="ECO:0000256" key="1">
    <source>
        <dbReference type="ARBA" id="ARBA00001974"/>
    </source>
</evidence>
<dbReference type="InterPro" id="IPR036318">
    <property type="entry name" value="FAD-bd_PCMH-like_sf"/>
</dbReference>
<evidence type="ECO:0000256" key="2">
    <source>
        <dbReference type="ARBA" id="ARBA00005466"/>
    </source>
</evidence>
<dbReference type="InterPro" id="IPR016164">
    <property type="entry name" value="FAD-linked_Oxase-like_C"/>
</dbReference>
<keyword evidence="3" id="KW-0285">Flavoprotein</keyword>
<name>A0A1N7H4W8_9EURY</name>
<protein>
    <submittedName>
        <fullName evidence="7">FAD/FMN-containing dehydrogenase</fullName>
    </submittedName>
</protein>
<dbReference type="InterPro" id="IPR016169">
    <property type="entry name" value="FAD-bd_PCMH_sub2"/>
</dbReference>
<proteinExistence type="inferred from homology"/>